<proteinExistence type="predicted"/>
<organism evidence="2 3">
    <name type="scientific">Acorus calamus</name>
    <name type="common">Sweet flag</name>
    <dbReference type="NCBI Taxonomy" id="4465"/>
    <lineage>
        <taxon>Eukaryota</taxon>
        <taxon>Viridiplantae</taxon>
        <taxon>Streptophyta</taxon>
        <taxon>Embryophyta</taxon>
        <taxon>Tracheophyta</taxon>
        <taxon>Spermatophyta</taxon>
        <taxon>Magnoliopsida</taxon>
        <taxon>Liliopsida</taxon>
        <taxon>Acoraceae</taxon>
        <taxon>Acorus</taxon>
    </lineage>
</organism>
<evidence type="ECO:0000313" key="3">
    <source>
        <dbReference type="Proteomes" id="UP001180020"/>
    </source>
</evidence>
<reference evidence="2" key="2">
    <citation type="submission" date="2023-06" db="EMBL/GenBank/DDBJ databases">
        <authorList>
            <person name="Ma L."/>
            <person name="Liu K.-W."/>
            <person name="Li Z."/>
            <person name="Hsiao Y.-Y."/>
            <person name="Qi Y."/>
            <person name="Fu T."/>
            <person name="Tang G."/>
            <person name="Zhang D."/>
            <person name="Sun W.-H."/>
            <person name="Liu D.-K."/>
            <person name="Li Y."/>
            <person name="Chen G.-Z."/>
            <person name="Liu X.-D."/>
            <person name="Liao X.-Y."/>
            <person name="Jiang Y.-T."/>
            <person name="Yu X."/>
            <person name="Hao Y."/>
            <person name="Huang J."/>
            <person name="Zhao X.-W."/>
            <person name="Ke S."/>
            <person name="Chen Y.-Y."/>
            <person name="Wu W.-L."/>
            <person name="Hsu J.-L."/>
            <person name="Lin Y.-F."/>
            <person name="Huang M.-D."/>
            <person name="Li C.-Y."/>
            <person name="Huang L."/>
            <person name="Wang Z.-W."/>
            <person name="Zhao X."/>
            <person name="Zhong W.-Y."/>
            <person name="Peng D.-H."/>
            <person name="Ahmad S."/>
            <person name="Lan S."/>
            <person name="Zhang J.-S."/>
            <person name="Tsai W.-C."/>
            <person name="Van De Peer Y."/>
            <person name="Liu Z.-J."/>
        </authorList>
    </citation>
    <scope>NUCLEOTIDE SEQUENCE</scope>
    <source>
        <strain evidence="2">CP</strain>
        <tissue evidence="2">Leaves</tissue>
    </source>
</reference>
<gene>
    <name evidence="2" type="ORF">QJS10_CPA10g00997</name>
</gene>
<dbReference type="AlphaFoldDB" id="A0AAV9DX94"/>
<dbReference type="EMBL" id="JAUJYO010000010">
    <property type="protein sequence ID" value="KAK1305923.1"/>
    <property type="molecule type" value="Genomic_DNA"/>
</dbReference>
<feature type="region of interest" description="Disordered" evidence="1">
    <location>
        <begin position="1"/>
        <end position="22"/>
    </location>
</feature>
<dbReference type="PANTHER" id="PTHR36025">
    <property type="entry name" value="DIHYDROOROTATE DEHYDROGENASE (DUF3598)"/>
    <property type="match status" value="1"/>
</dbReference>
<keyword evidence="3" id="KW-1185">Reference proteome</keyword>
<accession>A0AAV9DX94</accession>
<dbReference type="SUPFAM" id="SSF50814">
    <property type="entry name" value="Lipocalins"/>
    <property type="match status" value="1"/>
</dbReference>
<reference evidence="2" key="1">
    <citation type="journal article" date="2023" name="Nat. Commun.">
        <title>Diploid and tetraploid genomes of Acorus and the evolution of monocots.</title>
        <authorList>
            <person name="Ma L."/>
            <person name="Liu K.W."/>
            <person name="Li Z."/>
            <person name="Hsiao Y.Y."/>
            <person name="Qi Y."/>
            <person name="Fu T."/>
            <person name="Tang G.D."/>
            <person name="Zhang D."/>
            <person name="Sun W.H."/>
            <person name="Liu D.K."/>
            <person name="Li Y."/>
            <person name="Chen G.Z."/>
            <person name="Liu X.D."/>
            <person name="Liao X.Y."/>
            <person name="Jiang Y.T."/>
            <person name="Yu X."/>
            <person name="Hao Y."/>
            <person name="Huang J."/>
            <person name="Zhao X.W."/>
            <person name="Ke S."/>
            <person name="Chen Y.Y."/>
            <person name="Wu W.L."/>
            <person name="Hsu J.L."/>
            <person name="Lin Y.F."/>
            <person name="Huang M.D."/>
            <person name="Li C.Y."/>
            <person name="Huang L."/>
            <person name="Wang Z.W."/>
            <person name="Zhao X."/>
            <person name="Zhong W.Y."/>
            <person name="Peng D.H."/>
            <person name="Ahmad S."/>
            <person name="Lan S."/>
            <person name="Zhang J.S."/>
            <person name="Tsai W.C."/>
            <person name="Van de Peer Y."/>
            <person name="Liu Z.J."/>
        </authorList>
    </citation>
    <scope>NUCLEOTIDE SEQUENCE</scope>
    <source>
        <strain evidence="2">CP</strain>
    </source>
</reference>
<evidence type="ECO:0000256" key="1">
    <source>
        <dbReference type="SAM" id="MobiDB-lite"/>
    </source>
</evidence>
<dbReference type="InterPro" id="IPR012674">
    <property type="entry name" value="Calycin"/>
</dbReference>
<sequence length="424" mass="47955">MAGRRPERGGGNRRGKGGEKVKLKVKEKENVWSVDNKLAEAASMEEEERRKKSRRRGRVRNLQKRGKNSRVLVSTSMLMEIETVLQTQEPVIVPIWNTFFSSVSGIWKGVGAVFSPFTGEMEPIGVGKRGENHYDCYTLVRVGEEPGVSDGARSRIYRKVNWVTHNPHGEMVKQVGKDGKFGDGFDSEGGYSGMDAGSEYGSIDFEVSDVLEEDLMGMEPGLVFFEVKTGPIFIIWFSSLAFIVEDGSYSRGGSDIQIIRVAVYEEEWISPVNLYDESDVQFNLKPFSQCKRTQPSELTGSWKVFEMSATPMFDKEEMIVEEGRLPYVYLCTETLNKRCLPENPVYFGEEEMLDMQDVAVLWLLGGVTAYVDVNKDGILCIGVGWYSEEGINLVMERDYGTDGKLKEVRWKSEVKRRWSDPLPL</sequence>
<feature type="compositionally biased region" description="Basic residues" evidence="1">
    <location>
        <begin position="51"/>
        <end position="66"/>
    </location>
</feature>
<evidence type="ECO:0000313" key="2">
    <source>
        <dbReference type="EMBL" id="KAK1305923.1"/>
    </source>
</evidence>
<comment type="caution">
    <text evidence="2">The sequence shown here is derived from an EMBL/GenBank/DDBJ whole genome shotgun (WGS) entry which is preliminary data.</text>
</comment>
<dbReference type="PANTHER" id="PTHR36025:SF1">
    <property type="entry name" value="DIHYDROOROTATE DEHYDROGENASE (DUF3598)"/>
    <property type="match status" value="1"/>
</dbReference>
<feature type="region of interest" description="Disordered" evidence="1">
    <location>
        <begin position="42"/>
        <end position="66"/>
    </location>
</feature>
<name>A0AAV9DX94_ACOCL</name>
<dbReference type="Proteomes" id="UP001180020">
    <property type="component" value="Unassembled WGS sequence"/>
</dbReference>
<protein>
    <submittedName>
        <fullName evidence="2">Uncharacterized protein</fullName>
    </submittedName>
</protein>